<proteinExistence type="predicted"/>
<accession>D9PI71</accession>
<organism evidence="1">
    <name type="scientific">sediment metagenome</name>
    <dbReference type="NCBI Taxonomy" id="749907"/>
    <lineage>
        <taxon>unclassified sequences</taxon>
        <taxon>metagenomes</taxon>
        <taxon>ecological metagenomes</taxon>
    </lineage>
</organism>
<gene>
    <name evidence="1" type="ORF">LDC_1226</name>
</gene>
<sequence>MDCKESLIVTKATHLAEELSARITKSPVVGEFDFSRGPVTVEADLITYSIQFPGITTPNLHFDPGWMMLGLVSAERDNLTGLTLIGYPHIRTGECIGQTAILVDTLTFNRIWDKCVSLLG</sequence>
<comment type="caution">
    <text evidence="1">The sequence shown here is derived from an EMBL/GenBank/DDBJ whole genome shotgun (WGS) entry which is preliminary data.</text>
</comment>
<dbReference type="AlphaFoldDB" id="D9PI71"/>
<name>D9PI71_9ZZZZ</name>
<protein>
    <submittedName>
        <fullName evidence="1">Uncharacterized protein</fullName>
    </submittedName>
</protein>
<evidence type="ECO:0000313" key="1">
    <source>
        <dbReference type="EMBL" id="EFK96753.1"/>
    </source>
</evidence>
<reference evidence="1" key="1">
    <citation type="submission" date="2010-07" db="EMBL/GenBank/DDBJ databases">
        <authorList>
            <consortium name="CONSOLIDER consortium CSD2007-00005"/>
            <person name="Guazzaroni M.-E."/>
            <person name="Richter M."/>
            <person name="Garcia-Salamanca A."/>
            <person name="Yarza P."/>
            <person name="Ferrer M."/>
        </authorList>
    </citation>
    <scope>NUCLEOTIDE SEQUENCE</scope>
</reference>
<reference evidence="1" key="2">
    <citation type="journal article" date="2011" name="Microb. Ecol.">
        <title>Taxonomic and Functional Metagenomic Profiling of the Microbial Community in the Anoxic Sediment of a Sub-saline Shallow Lake (Laguna de Carrizo, Central Spain).</title>
        <authorList>
            <person name="Ferrer M."/>
            <person name="Guazzaroni M.E."/>
            <person name="Richter M."/>
            <person name="Garcia-Salamanca A."/>
            <person name="Yarza P."/>
            <person name="Suarez-Suarez A."/>
            <person name="Solano J."/>
            <person name="Alcaide M."/>
            <person name="van Dillewijn P."/>
            <person name="Molina-Henares M.A."/>
            <person name="Lopez-Cortes N."/>
            <person name="Al-Ramahi Y."/>
            <person name="Guerrero C."/>
            <person name="Acosta A."/>
            <person name="de Eugenio L.I."/>
            <person name="Martinez V."/>
            <person name="Marques S."/>
            <person name="Rojo F."/>
            <person name="Santero E."/>
            <person name="Genilloud O."/>
            <person name="Perez-Perez J."/>
            <person name="Rossello-Mora R."/>
            <person name="Ramos J.L."/>
        </authorList>
    </citation>
    <scope>NUCLEOTIDE SEQUENCE</scope>
</reference>
<dbReference type="EMBL" id="ADZX01000412">
    <property type="protein sequence ID" value="EFK96753.1"/>
    <property type="molecule type" value="Genomic_DNA"/>
</dbReference>